<dbReference type="AlphaFoldDB" id="A0AAD3ZV41"/>
<sequence>MIVANKQFINDFDADIIPNFQITSAIPLSGGLTNRCWKLTGYYQGRLLTAVWRPVSAISQAFLVDRQQEFLTLQQLSASLAPLPIYCNNQGLLVEWLEGKEAGKETSDSEILELLVQIHQQPLPQTTLDLKQRCQYYWDQIPVELHSHRLLQLHSWFAYSVIPESKQLACCHCDLGRYNLIRKGSRLKVIDWEYAAAGDALLDLALTILANDMSIERAVTQYCQLTKSEYNVILTQVNTYLPWGMWLAILWYYIGYEQWQDNEYLNAALALQQELIQRLRLADDT</sequence>
<gene>
    <name evidence="2" type="ORF">F6450_13495</name>
</gene>
<dbReference type="PANTHER" id="PTHR40086">
    <property type="entry name" value="PHOSPHOTRANSFERASE YTMP-RELATED"/>
    <property type="match status" value="1"/>
</dbReference>
<dbReference type="Proteomes" id="UP000480943">
    <property type="component" value="Unassembled WGS sequence"/>
</dbReference>
<proteinExistence type="predicted"/>
<feature type="domain" description="Aminoglycoside phosphotransferase" evidence="1">
    <location>
        <begin position="27"/>
        <end position="211"/>
    </location>
</feature>
<evidence type="ECO:0000313" key="3">
    <source>
        <dbReference type="Proteomes" id="UP000480943"/>
    </source>
</evidence>
<accession>A0AAD3ZV41</accession>
<dbReference type="InterPro" id="IPR052077">
    <property type="entry name" value="CcrZ_PhaseVar_Mediator"/>
</dbReference>
<evidence type="ECO:0000259" key="1">
    <source>
        <dbReference type="Pfam" id="PF01636"/>
    </source>
</evidence>
<dbReference type="PANTHER" id="PTHR40086:SF1">
    <property type="entry name" value="CELL CYCLE REGULATOR CCRZ"/>
    <property type="match status" value="1"/>
</dbReference>
<name>A0AAD3ZV41_PHODD</name>
<dbReference type="InterPro" id="IPR002575">
    <property type="entry name" value="Aminoglycoside_PTrfase"/>
</dbReference>
<evidence type="ECO:0000313" key="2">
    <source>
        <dbReference type="EMBL" id="KAB1179375.1"/>
    </source>
</evidence>
<dbReference type="InterPro" id="IPR011009">
    <property type="entry name" value="Kinase-like_dom_sf"/>
</dbReference>
<dbReference type="Pfam" id="PF01636">
    <property type="entry name" value="APH"/>
    <property type="match status" value="1"/>
</dbReference>
<dbReference type="Gene3D" id="3.90.1200.10">
    <property type="match status" value="1"/>
</dbReference>
<organism evidence="2 3">
    <name type="scientific">Photobacterium damselae subsp. damselae</name>
    <name type="common">Listonella damsela</name>
    <dbReference type="NCBI Taxonomy" id="85581"/>
    <lineage>
        <taxon>Bacteria</taxon>
        <taxon>Pseudomonadati</taxon>
        <taxon>Pseudomonadota</taxon>
        <taxon>Gammaproteobacteria</taxon>
        <taxon>Vibrionales</taxon>
        <taxon>Vibrionaceae</taxon>
        <taxon>Photobacterium</taxon>
    </lineage>
</organism>
<dbReference type="CDD" id="cd05151">
    <property type="entry name" value="ChoK-like"/>
    <property type="match status" value="1"/>
</dbReference>
<dbReference type="SUPFAM" id="SSF56112">
    <property type="entry name" value="Protein kinase-like (PK-like)"/>
    <property type="match status" value="1"/>
</dbReference>
<reference evidence="2 3" key="1">
    <citation type="submission" date="2019-09" db="EMBL/GenBank/DDBJ databases">
        <title>Photobacterium damselae subsp. damselae CDC-2227-81, a human clinical isolate.</title>
        <authorList>
            <person name="Osorio C.R."/>
        </authorList>
    </citation>
    <scope>NUCLEOTIDE SEQUENCE [LARGE SCALE GENOMIC DNA]</scope>
    <source>
        <strain evidence="2 3">CDC-2227-81</strain>
    </source>
</reference>
<protein>
    <submittedName>
        <fullName evidence="2">Phosphotransferase</fullName>
    </submittedName>
</protein>
<dbReference type="EMBL" id="VZUQ01000071">
    <property type="protein sequence ID" value="KAB1179375.1"/>
    <property type="molecule type" value="Genomic_DNA"/>
</dbReference>
<comment type="caution">
    <text evidence="2">The sequence shown here is derived from an EMBL/GenBank/DDBJ whole genome shotgun (WGS) entry which is preliminary data.</text>
</comment>